<feature type="compositionally biased region" description="Basic and acidic residues" evidence="1">
    <location>
        <begin position="40"/>
        <end position="55"/>
    </location>
</feature>
<sequence length="751" mass="83885">MVSAMQQFCAVSPKNPSPLSSYPPFRPRSCSPPLPPGSDESSKLGIEHEMDIQERRRSRLCSTPVPIHRVDSTSTFPSTASGHTYSTTPYPHAHPHAHARPRHPNSIPSPSSSTQLDGPLHLDLDVDALPSPSPGSQSQNRSPSQRKLSTSHSLAGSYTLSLLSSRMSHAHKGHSLDSAFTLQIGATGFNNCNVGGKKTLEAKLKSPPHVRVPFEARWYDLEGGPGGAAVGTPWVGCVDLEGYYRHQNEQRQCQENEGMEDGHMADDGERVEVERTGRASVFRHDPSVLKRDRRRSSIPTGLSSESEQLPRLSGRPLFDSTVSPRPGLEAGLGSDPGPHANIPFPGYELAPQGLLQLVIKNEISAIKVFLLKYDLAALEPGGKMLVRERDYIAVPPVAGCRESEDKNEDEGMGRQPDQHRNQHRRREVLRSAVELQFTCVPVRVERKTKRKRHTEPVRREHHQHQRQSYYRSGDGEASSPMGVSIEGDGWRLDGGSALSLRDDDHGPDDPTLRQLQLQPRPPQSQSRYKTKKAYFLSRHVRVVFPSLCGNLTSRDQADRRETAKEDVRTERFIEVINPSTVQPGMSPKEIKKMRRASFASESWEGVKALLSRKMKEDEEDDRMDGNYHEVDVEAPFSDQERKSAQAKLAGGDIAATPKTMTFPRSPTPVHSGLTSLLTARLERREGSVDTQVDEDDRETEPELRHWHRELGLDPALPSPVTSPVDKKRSLWPEDESERLLSESLQRLPWRR</sequence>
<evidence type="ECO:0000313" key="3">
    <source>
        <dbReference type="EMBL" id="KAG7548954.1"/>
    </source>
</evidence>
<feature type="compositionally biased region" description="Basic and acidic residues" evidence="1">
    <location>
        <begin position="700"/>
        <end position="711"/>
    </location>
</feature>
<name>A0A8K0NR37_9TREE</name>
<feature type="compositionally biased region" description="Basic and acidic residues" evidence="1">
    <location>
        <begin position="275"/>
        <end position="290"/>
    </location>
</feature>
<dbReference type="Pfam" id="PF13915">
    <property type="entry name" value="DUF4210"/>
    <property type="match status" value="1"/>
</dbReference>
<feature type="compositionally biased region" description="Low complexity" evidence="1">
    <location>
        <begin position="512"/>
        <end position="527"/>
    </location>
</feature>
<evidence type="ECO:0000256" key="1">
    <source>
        <dbReference type="SAM" id="MobiDB-lite"/>
    </source>
</evidence>
<keyword evidence="4" id="KW-1185">Reference proteome</keyword>
<feature type="compositionally biased region" description="Basic residues" evidence="1">
    <location>
        <begin position="446"/>
        <end position="465"/>
    </location>
</feature>
<feature type="compositionally biased region" description="Basic residues" evidence="1">
    <location>
        <begin position="93"/>
        <end position="103"/>
    </location>
</feature>
<dbReference type="InterPro" id="IPR025261">
    <property type="entry name" value="Atos-like_cons_dom"/>
</dbReference>
<dbReference type="AlphaFoldDB" id="A0A8K0NR37"/>
<feature type="region of interest" description="Disordered" evidence="1">
    <location>
        <begin position="275"/>
        <end position="339"/>
    </location>
</feature>
<feature type="compositionally biased region" description="Pro residues" evidence="1">
    <location>
        <begin position="24"/>
        <end position="36"/>
    </location>
</feature>
<organism evidence="3 4">
    <name type="scientific">Filobasidium floriforme</name>
    <dbReference type="NCBI Taxonomy" id="5210"/>
    <lineage>
        <taxon>Eukaryota</taxon>
        <taxon>Fungi</taxon>
        <taxon>Dikarya</taxon>
        <taxon>Basidiomycota</taxon>
        <taxon>Agaricomycotina</taxon>
        <taxon>Tremellomycetes</taxon>
        <taxon>Filobasidiales</taxon>
        <taxon>Filobasidiaceae</taxon>
        <taxon>Filobasidium</taxon>
    </lineage>
</organism>
<feature type="region of interest" description="Disordered" evidence="1">
    <location>
        <begin position="682"/>
        <end position="751"/>
    </location>
</feature>
<reference evidence="3" key="1">
    <citation type="submission" date="2020-04" db="EMBL/GenBank/DDBJ databases">
        <title>Analysis of mating type loci in Filobasidium floriforme.</title>
        <authorList>
            <person name="Nowrousian M."/>
        </authorList>
    </citation>
    <scope>NUCLEOTIDE SEQUENCE</scope>
    <source>
        <strain evidence="3">CBS 6242</strain>
    </source>
</reference>
<feature type="compositionally biased region" description="Basic and acidic residues" evidence="1">
    <location>
        <begin position="500"/>
        <end position="511"/>
    </location>
</feature>
<feature type="compositionally biased region" description="Basic and acidic residues" evidence="1">
    <location>
        <begin position="401"/>
        <end position="420"/>
    </location>
</feature>
<feature type="compositionally biased region" description="Polar residues" evidence="1">
    <location>
        <begin position="297"/>
        <end position="307"/>
    </location>
</feature>
<feature type="compositionally biased region" description="Polar residues" evidence="1">
    <location>
        <begin position="106"/>
        <end position="116"/>
    </location>
</feature>
<evidence type="ECO:0000313" key="4">
    <source>
        <dbReference type="Proteomes" id="UP000812966"/>
    </source>
</evidence>
<feature type="region of interest" description="Disordered" evidence="1">
    <location>
        <begin position="400"/>
        <end position="426"/>
    </location>
</feature>
<dbReference type="SMART" id="SM01177">
    <property type="entry name" value="DUF4210"/>
    <property type="match status" value="1"/>
</dbReference>
<protein>
    <recommendedName>
        <fullName evidence="2">Atos-like conserved domain-containing protein</fullName>
    </recommendedName>
</protein>
<dbReference type="EMBL" id="JABELV010000056">
    <property type="protein sequence ID" value="KAG7548954.1"/>
    <property type="molecule type" value="Genomic_DNA"/>
</dbReference>
<gene>
    <name evidence="3" type="ORF">FFLO_03159</name>
</gene>
<accession>A0A8K0NR37</accession>
<feature type="region of interest" description="Disordered" evidence="1">
    <location>
        <begin position="1"/>
        <end position="153"/>
    </location>
</feature>
<comment type="caution">
    <text evidence="3">The sequence shown here is derived from an EMBL/GenBank/DDBJ whole genome shotgun (WGS) entry which is preliminary data.</text>
</comment>
<evidence type="ECO:0000259" key="2">
    <source>
        <dbReference type="SMART" id="SM01177"/>
    </source>
</evidence>
<dbReference type="Proteomes" id="UP000812966">
    <property type="component" value="Unassembled WGS sequence"/>
</dbReference>
<feature type="region of interest" description="Disordered" evidence="1">
    <location>
        <begin position="446"/>
        <end position="529"/>
    </location>
</feature>
<feature type="compositionally biased region" description="Polar residues" evidence="1">
    <location>
        <begin position="72"/>
        <end position="88"/>
    </location>
</feature>
<feature type="domain" description="Atos-like conserved" evidence="2">
    <location>
        <begin position="154"/>
        <end position="235"/>
    </location>
</feature>
<feature type="compositionally biased region" description="Polar residues" evidence="1">
    <location>
        <begin position="134"/>
        <end position="153"/>
    </location>
</feature>
<proteinExistence type="predicted"/>